<reference evidence="1" key="1">
    <citation type="submission" date="2022-02" db="EMBL/GenBank/DDBJ databases">
        <title>Plant Genome Project.</title>
        <authorList>
            <person name="Zhang R.-G."/>
        </authorList>
    </citation>
    <scope>NUCLEOTIDE SEQUENCE</scope>
    <source>
        <strain evidence="1">AT1</strain>
    </source>
</reference>
<organism evidence="1 2">
    <name type="scientific">Rhododendron molle</name>
    <name type="common">Chinese azalea</name>
    <name type="synonym">Azalea mollis</name>
    <dbReference type="NCBI Taxonomy" id="49168"/>
    <lineage>
        <taxon>Eukaryota</taxon>
        <taxon>Viridiplantae</taxon>
        <taxon>Streptophyta</taxon>
        <taxon>Embryophyta</taxon>
        <taxon>Tracheophyta</taxon>
        <taxon>Spermatophyta</taxon>
        <taxon>Magnoliopsida</taxon>
        <taxon>eudicotyledons</taxon>
        <taxon>Gunneridae</taxon>
        <taxon>Pentapetalae</taxon>
        <taxon>asterids</taxon>
        <taxon>Ericales</taxon>
        <taxon>Ericaceae</taxon>
        <taxon>Ericoideae</taxon>
        <taxon>Rhodoreae</taxon>
        <taxon>Rhododendron</taxon>
    </lineage>
</organism>
<protein>
    <submittedName>
        <fullName evidence="1">Uncharacterized protein</fullName>
    </submittedName>
</protein>
<proteinExistence type="predicted"/>
<sequence>MACRDYAFENTLTQASDLNSTTIESSRVENLKSKLDLRDNDSKDGGHHVARLTKPMLRHTRSMRIRAFRESIAKEGGRHMTSPSKRRAHRRKSRFVDLDEAHCV</sequence>
<evidence type="ECO:0000313" key="1">
    <source>
        <dbReference type="EMBL" id="KAI8536334.1"/>
    </source>
</evidence>
<dbReference type="EMBL" id="CM046397">
    <property type="protein sequence ID" value="KAI8536334.1"/>
    <property type="molecule type" value="Genomic_DNA"/>
</dbReference>
<evidence type="ECO:0000313" key="2">
    <source>
        <dbReference type="Proteomes" id="UP001062846"/>
    </source>
</evidence>
<keyword evidence="2" id="KW-1185">Reference proteome</keyword>
<gene>
    <name evidence="1" type="ORF">RHMOL_Rhmol10G0249000</name>
</gene>
<comment type="caution">
    <text evidence="1">The sequence shown here is derived from an EMBL/GenBank/DDBJ whole genome shotgun (WGS) entry which is preliminary data.</text>
</comment>
<dbReference type="Proteomes" id="UP001062846">
    <property type="component" value="Chromosome 10"/>
</dbReference>
<accession>A0ACC0M6W9</accession>
<name>A0ACC0M6W9_RHOML</name>